<dbReference type="InterPro" id="IPR024930">
    <property type="entry name" value="Skp_dom_sf"/>
</dbReference>
<protein>
    <submittedName>
        <fullName evidence="1">OmpH family outer membrane protein</fullName>
    </submittedName>
</protein>
<evidence type="ECO:0000313" key="2">
    <source>
        <dbReference type="Proteomes" id="UP000469346"/>
    </source>
</evidence>
<sequence>EQEMRQAEDRVMQPVLERLRKVLDRLAKDRGYDLILDVKTPGVIYSSSAIDITDAVVAAYDAEARQPRK</sequence>
<dbReference type="Gene3D" id="3.30.910.20">
    <property type="entry name" value="Skp domain"/>
    <property type="match status" value="1"/>
</dbReference>
<accession>A0A6N9TYZ5</accession>
<dbReference type="SUPFAM" id="SSF111384">
    <property type="entry name" value="OmpH-like"/>
    <property type="match status" value="1"/>
</dbReference>
<keyword evidence="2" id="KW-1185">Reference proteome</keyword>
<organism evidence="1 2">
    <name type="scientific">Dissulfurirhabdus thermomarina</name>
    <dbReference type="NCBI Taxonomy" id="1765737"/>
    <lineage>
        <taxon>Bacteria</taxon>
        <taxon>Deltaproteobacteria</taxon>
        <taxon>Dissulfurirhabdaceae</taxon>
        <taxon>Dissulfurirhabdus</taxon>
    </lineage>
</organism>
<dbReference type="Pfam" id="PF03938">
    <property type="entry name" value="OmpH"/>
    <property type="match status" value="1"/>
</dbReference>
<feature type="non-terminal residue" evidence="1">
    <location>
        <position position="1"/>
    </location>
</feature>
<comment type="caution">
    <text evidence="1">The sequence shown here is derived from an EMBL/GenBank/DDBJ whole genome shotgun (WGS) entry which is preliminary data.</text>
</comment>
<dbReference type="InterPro" id="IPR005632">
    <property type="entry name" value="Chaperone_Skp"/>
</dbReference>
<reference evidence="1 2" key="1">
    <citation type="submission" date="2020-02" db="EMBL/GenBank/DDBJ databases">
        <title>Comparative genomics of sulfur disproportionating microorganisms.</title>
        <authorList>
            <person name="Ward L.M."/>
            <person name="Bertran E."/>
            <person name="Johnston D.T."/>
        </authorList>
    </citation>
    <scope>NUCLEOTIDE SEQUENCE [LARGE SCALE GENOMIC DNA]</scope>
    <source>
        <strain evidence="1 2">DSM 100025</strain>
    </source>
</reference>
<name>A0A6N9TYZ5_DISTH</name>
<dbReference type="RefSeq" id="WP_163300047.1">
    <property type="nucleotide sequence ID" value="NZ_JAAGRR010000274.1"/>
</dbReference>
<dbReference type="Proteomes" id="UP000469346">
    <property type="component" value="Unassembled WGS sequence"/>
</dbReference>
<dbReference type="EMBL" id="JAAGRR010000274">
    <property type="protein sequence ID" value="NDY43666.1"/>
    <property type="molecule type" value="Genomic_DNA"/>
</dbReference>
<gene>
    <name evidence="1" type="ORF">G3N55_12570</name>
</gene>
<dbReference type="GO" id="GO:0051082">
    <property type="term" value="F:unfolded protein binding"/>
    <property type="evidence" value="ECO:0007669"/>
    <property type="project" value="InterPro"/>
</dbReference>
<proteinExistence type="predicted"/>
<evidence type="ECO:0000313" key="1">
    <source>
        <dbReference type="EMBL" id="NDY43666.1"/>
    </source>
</evidence>
<dbReference type="AlphaFoldDB" id="A0A6N9TYZ5"/>